<keyword evidence="4" id="KW-1185">Reference proteome</keyword>
<sequence length="73" mass="8160">MIVVLAIALLLSLPQNGQPHCAYGRKPVCGSDGFTYFNRCDFEVVKAIHRNLTIVHYGACTHQKANQKHMFSV</sequence>
<dbReference type="Proteomes" id="UP000324832">
    <property type="component" value="Unassembled WGS sequence"/>
</dbReference>
<dbReference type="CDD" id="cd00104">
    <property type="entry name" value="KAZAL_FS"/>
    <property type="match status" value="1"/>
</dbReference>
<dbReference type="Pfam" id="PF00050">
    <property type="entry name" value="Kazal_1"/>
    <property type="match status" value="1"/>
</dbReference>
<dbReference type="SUPFAM" id="SSF100895">
    <property type="entry name" value="Kazal-type serine protease inhibitors"/>
    <property type="match status" value="1"/>
</dbReference>
<feature type="domain" description="Kazal-like" evidence="2">
    <location>
        <begin position="23"/>
        <end position="62"/>
    </location>
</feature>
<protein>
    <recommendedName>
        <fullName evidence="2">Kazal-like domain-containing protein</fullName>
    </recommendedName>
</protein>
<evidence type="ECO:0000259" key="2">
    <source>
        <dbReference type="PROSITE" id="PS51465"/>
    </source>
</evidence>
<dbReference type="PROSITE" id="PS51465">
    <property type="entry name" value="KAZAL_2"/>
    <property type="match status" value="1"/>
</dbReference>
<evidence type="ECO:0000313" key="4">
    <source>
        <dbReference type="Proteomes" id="UP000324832"/>
    </source>
</evidence>
<dbReference type="Gene3D" id="3.30.60.30">
    <property type="match status" value="1"/>
</dbReference>
<feature type="chain" id="PRO_5022669582" description="Kazal-like domain-containing protein" evidence="1">
    <location>
        <begin position="20"/>
        <end position="73"/>
    </location>
</feature>
<feature type="signal peptide" evidence="1">
    <location>
        <begin position="1"/>
        <end position="19"/>
    </location>
</feature>
<evidence type="ECO:0000256" key="1">
    <source>
        <dbReference type="SAM" id="SignalP"/>
    </source>
</evidence>
<organism evidence="3 4">
    <name type="scientific">Leptidea sinapis</name>
    <dbReference type="NCBI Taxonomy" id="189913"/>
    <lineage>
        <taxon>Eukaryota</taxon>
        <taxon>Metazoa</taxon>
        <taxon>Ecdysozoa</taxon>
        <taxon>Arthropoda</taxon>
        <taxon>Hexapoda</taxon>
        <taxon>Insecta</taxon>
        <taxon>Pterygota</taxon>
        <taxon>Neoptera</taxon>
        <taxon>Endopterygota</taxon>
        <taxon>Lepidoptera</taxon>
        <taxon>Glossata</taxon>
        <taxon>Ditrysia</taxon>
        <taxon>Papilionoidea</taxon>
        <taxon>Pieridae</taxon>
        <taxon>Dismorphiinae</taxon>
        <taxon>Leptidea</taxon>
    </lineage>
</organism>
<dbReference type="SMART" id="SM00280">
    <property type="entry name" value="KAZAL"/>
    <property type="match status" value="1"/>
</dbReference>
<gene>
    <name evidence="3" type="ORF">LSINAPIS_LOCUS12607</name>
</gene>
<name>A0A5E4QZ48_9NEOP</name>
<dbReference type="AlphaFoldDB" id="A0A5E4QZ48"/>
<dbReference type="InterPro" id="IPR036058">
    <property type="entry name" value="Kazal_dom_sf"/>
</dbReference>
<keyword evidence="1" id="KW-0732">Signal</keyword>
<evidence type="ECO:0000313" key="3">
    <source>
        <dbReference type="EMBL" id="VVD02373.1"/>
    </source>
</evidence>
<proteinExistence type="predicted"/>
<accession>A0A5E4QZ48</accession>
<dbReference type="InterPro" id="IPR002350">
    <property type="entry name" value="Kazal_dom"/>
</dbReference>
<reference evidence="3 4" key="1">
    <citation type="submission" date="2017-07" db="EMBL/GenBank/DDBJ databases">
        <authorList>
            <person name="Talla V."/>
            <person name="Backstrom N."/>
        </authorList>
    </citation>
    <scope>NUCLEOTIDE SEQUENCE [LARGE SCALE GENOMIC DNA]</scope>
</reference>
<dbReference type="EMBL" id="FZQP02006033">
    <property type="protein sequence ID" value="VVD02373.1"/>
    <property type="molecule type" value="Genomic_DNA"/>
</dbReference>